<evidence type="ECO:0000259" key="1">
    <source>
        <dbReference type="PROSITE" id="PS50835"/>
    </source>
</evidence>
<dbReference type="Proteomes" id="UP000319767">
    <property type="component" value="Segment"/>
</dbReference>
<proteinExistence type="predicted"/>
<dbReference type="InterPro" id="IPR036179">
    <property type="entry name" value="Ig-like_dom_sf"/>
</dbReference>
<accession>A0A1V0QFZ3</accession>
<dbReference type="PROSITE" id="PS50835">
    <property type="entry name" value="IG_LIKE"/>
    <property type="match status" value="1"/>
</dbReference>
<dbReference type="Pfam" id="PF07679">
    <property type="entry name" value="I-set"/>
    <property type="match status" value="1"/>
</dbReference>
<dbReference type="InterPro" id="IPR003599">
    <property type="entry name" value="Ig_sub"/>
</dbReference>
<gene>
    <name evidence="2" type="primary">SWPV2-028</name>
</gene>
<dbReference type="EMBL" id="KX857215">
    <property type="protein sequence ID" value="ARE67247.1"/>
    <property type="molecule type" value="Genomic_DNA"/>
</dbReference>
<dbReference type="SUPFAM" id="SSF48726">
    <property type="entry name" value="Immunoglobulin"/>
    <property type="match status" value="1"/>
</dbReference>
<sequence length="242" mass="27227">MKIANLFTVLIGILLFTGSIQWYDEKEVKEDTADVNATVDQEVSLTCLFPSAKNIVSHMWKNSAGFSLASVANNSTTINRRDKYALSYTGNSSTLTMKKVEVKNQGCYTCEAKDDENQSHTCEKCLYVTTQVLYVWEEINNKTKVTCLIGSKNSKAPSFRVTGIVTTGSPYSGGLPKGFNRDSDGYYYNSIVISNSTDAVKTPYCRYWINDTHAREYKIELGKDPQNVENKLTDFKVVYGRW</sequence>
<dbReference type="InterPro" id="IPR007110">
    <property type="entry name" value="Ig-like_dom"/>
</dbReference>
<reference evidence="2" key="1">
    <citation type="journal article" date="2017" name="BMC Genomics">
        <title>Genomic characterization of two novel pathogenic avipoxviruses isolated from pacific shearwaters (Ardenna spp.).</title>
        <authorList>
            <person name="Sarker S."/>
            <person name="Das S."/>
            <person name="Lavers J.L."/>
            <person name="Hutton I."/>
            <person name="Helbig K."/>
            <person name="Imbery J."/>
            <person name="Upton C."/>
            <person name="Raidal S.R."/>
        </authorList>
    </citation>
    <scope>NUCLEOTIDE SEQUENCE [LARGE SCALE GENOMIC DNA]</scope>
    <source>
        <strain evidence="2">SWPV-2</strain>
    </source>
</reference>
<dbReference type="Gene3D" id="2.60.40.10">
    <property type="entry name" value="Immunoglobulins"/>
    <property type="match status" value="1"/>
</dbReference>
<protein>
    <submittedName>
        <fullName evidence="2">SWPV2-ORF028</fullName>
    </submittedName>
</protein>
<dbReference type="InterPro" id="IPR013783">
    <property type="entry name" value="Ig-like_fold"/>
</dbReference>
<feature type="domain" description="Ig-like" evidence="1">
    <location>
        <begin position="26"/>
        <end position="121"/>
    </location>
</feature>
<evidence type="ECO:0000313" key="2">
    <source>
        <dbReference type="EMBL" id="ARE67247.1"/>
    </source>
</evidence>
<organism evidence="2">
    <name type="scientific">Shearwaterpox virus</name>
    <dbReference type="NCBI Taxonomy" id="1974596"/>
    <lineage>
        <taxon>Viruses</taxon>
        <taxon>Varidnaviria</taxon>
        <taxon>Bamfordvirae</taxon>
        <taxon>Nucleocytoviricota</taxon>
        <taxon>Pokkesviricetes</taxon>
        <taxon>Chitovirales</taxon>
        <taxon>Poxviridae</taxon>
        <taxon>Chordopoxvirinae</taxon>
        <taxon>Avipoxvirus</taxon>
        <taxon>Avipoxvirus canarypox</taxon>
        <taxon>Canarypox virus</taxon>
    </lineage>
</organism>
<dbReference type="InterPro" id="IPR013098">
    <property type="entry name" value="Ig_I-set"/>
</dbReference>
<name>A0A1V0QFZ3_CNPV</name>
<dbReference type="SMART" id="SM00409">
    <property type="entry name" value="IG"/>
    <property type="match status" value="1"/>
</dbReference>